<dbReference type="Proteomes" id="UP000183047">
    <property type="component" value="Unassembled WGS sequence"/>
</dbReference>
<feature type="binding site" evidence="6">
    <location>
        <begin position="6"/>
        <end position="13"/>
    </location>
    <ligand>
        <name>substrate</name>
    </ligand>
</feature>
<evidence type="ECO:0000256" key="4">
    <source>
        <dbReference type="ARBA" id="ARBA00023235"/>
    </source>
</evidence>
<dbReference type="GO" id="GO:0006096">
    <property type="term" value="P:glycolytic process"/>
    <property type="evidence" value="ECO:0007669"/>
    <property type="project" value="UniProtKB-KW"/>
</dbReference>
<proteinExistence type="inferred from homology"/>
<dbReference type="InterPro" id="IPR013078">
    <property type="entry name" value="His_Pase_superF_clade-1"/>
</dbReference>
<feature type="active site" description="Tele-phosphohistidine intermediate" evidence="5">
    <location>
        <position position="7"/>
    </location>
</feature>
<dbReference type="InterPro" id="IPR005952">
    <property type="entry name" value="Phosphogly_mut1"/>
</dbReference>
<dbReference type="OrthoDB" id="9781415at2"/>
<protein>
    <recommendedName>
        <fullName evidence="2">phosphoglycerate mutase (2,3-diphosphoglycerate-dependent)</fullName>
        <ecNumber evidence="2">5.4.2.11</ecNumber>
    </recommendedName>
</protein>
<comment type="similarity">
    <text evidence="1">Belongs to the phosphoglycerate mutase family. BPG-dependent PGAM subfamily.</text>
</comment>
<dbReference type="CDD" id="cd07067">
    <property type="entry name" value="HP_PGM_like"/>
    <property type="match status" value="1"/>
</dbReference>
<dbReference type="GO" id="GO:0004619">
    <property type="term" value="F:phosphoglycerate mutase activity"/>
    <property type="evidence" value="ECO:0007669"/>
    <property type="project" value="UniProtKB-EC"/>
</dbReference>
<evidence type="ECO:0000313" key="8">
    <source>
        <dbReference type="EMBL" id="SCY22355.1"/>
    </source>
</evidence>
<keyword evidence="9" id="KW-1185">Reference proteome</keyword>
<keyword evidence="3" id="KW-0324">Glycolysis</keyword>
<gene>
    <name evidence="8" type="ORF">SAMN02910451_01807</name>
</gene>
<evidence type="ECO:0000256" key="3">
    <source>
        <dbReference type="ARBA" id="ARBA00023152"/>
    </source>
</evidence>
<dbReference type="InterPro" id="IPR029033">
    <property type="entry name" value="His_PPase_superfam"/>
</dbReference>
<dbReference type="PANTHER" id="PTHR11931">
    <property type="entry name" value="PHOSPHOGLYCERATE MUTASE"/>
    <property type="match status" value="1"/>
</dbReference>
<dbReference type="Pfam" id="PF00300">
    <property type="entry name" value="His_Phos_1"/>
    <property type="match status" value="1"/>
</dbReference>
<dbReference type="SMART" id="SM00855">
    <property type="entry name" value="PGAM"/>
    <property type="match status" value="1"/>
</dbReference>
<reference evidence="9" key="1">
    <citation type="submission" date="2016-10" db="EMBL/GenBank/DDBJ databases">
        <authorList>
            <person name="Varghese N."/>
            <person name="Submissions S."/>
        </authorList>
    </citation>
    <scope>NUCLEOTIDE SEQUENCE [LARGE SCALE GENOMIC DNA]</scope>
    <source>
        <strain evidence="9">XBD2006</strain>
    </source>
</reference>
<evidence type="ECO:0000256" key="2">
    <source>
        <dbReference type="ARBA" id="ARBA00012028"/>
    </source>
</evidence>
<dbReference type="EC" id="5.4.2.11" evidence="2"/>
<dbReference type="AlphaFoldDB" id="A0A1G5E612"/>
<keyword evidence="4" id="KW-0413">Isomerase</keyword>
<feature type="active site" description="Proton donor/acceptor" evidence="5">
    <location>
        <position position="80"/>
    </location>
</feature>
<sequence length="182" mass="20497">MLYIMRHGKTEWNKIEKLQGSVDIPLNEEGVLVAQKAHDKYKEIEFDICYCSPLIRAKKTAEIFLEGKDTPIVIDDRLKEMSFGEFEGSVGYFNNPENPISKLFTDPESYTSVGGSESLDHLAERTLSFLNEIAYPLHKEGKSVLIVCHGALGCSIISHIKNTPVSDFWDNLMGNCELVKLL</sequence>
<accession>A0A1G5E612</accession>
<evidence type="ECO:0000256" key="6">
    <source>
        <dbReference type="PIRSR" id="PIRSR613078-2"/>
    </source>
</evidence>
<dbReference type="Gene3D" id="3.40.50.1240">
    <property type="entry name" value="Phosphoglycerate mutase-like"/>
    <property type="match status" value="1"/>
</dbReference>
<evidence type="ECO:0000256" key="7">
    <source>
        <dbReference type="PIRSR" id="PIRSR613078-3"/>
    </source>
</evidence>
<dbReference type="RefSeq" id="WP_074462398.1">
    <property type="nucleotide sequence ID" value="NZ_FMUR01000010.1"/>
</dbReference>
<evidence type="ECO:0000256" key="5">
    <source>
        <dbReference type="PIRSR" id="PIRSR613078-1"/>
    </source>
</evidence>
<evidence type="ECO:0000313" key="9">
    <source>
        <dbReference type="Proteomes" id="UP000183047"/>
    </source>
</evidence>
<feature type="site" description="Transition state stabilizer" evidence="7">
    <location>
        <position position="149"/>
    </location>
</feature>
<dbReference type="EMBL" id="FMUR01000010">
    <property type="protein sequence ID" value="SCY22355.1"/>
    <property type="molecule type" value="Genomic_DNA"/>
</dbReference>
<organism evidence="8 9">
    <name type="scientific">Butyrivibrio hungatei</name>
    <dbReference type="NCBI Taxonomy" id="185008"/>
    <lineage>
        <taxon>Bacteria</taxon>
        <taxon>Bacillati</taxon>
        <taxon>Bacillota</taxon>
        <taxon>Clostridia</taxon>
        <taxon>Lachnospirales</taxon>
        <taxon>Lachnospiraceae</taxon>
        <taxon>Butyrivibrio</taxon>
    </lineage>
</organism>
<feature type="binding site" evidence="6">
    <location>
        <position position="56"/>
    </location>
    <ligand>
        <name>substrate</name>
    </ligand>
</feature>
<dbReference type="SUPFAM" id="SSF53254">
    <property type="entry name" value="Phosphoglycerate mutase-like"/>
    <property type="match status" value="1"/>
</dbReference>
<name>A0A1G5E612_9FIRM</name>
<evidence type="ECO:0000256" key="1">
    <source>
        <dbReference type="ARBA" id="ARBA00006717"/>
    </source>
</evidence>